<dbReference type="EC" id="3.2.1.28" evidence="3"/>
<keyword evidence="2 3" id="KW-0326">Glycosidase</keyword>
<dbReference type="PANTHER" id="PTHR23403">
    <property type="entry name" value="TREHALASE"/>
    <property type="match status" value="1"/>
</dbReference>
<organism evidence="3 4">
    <name type="scientific">Simkania negevensis (strain ATCC VR-1471 / DSM 27360 / Z)</name>
    <dbReference type="NCBI Taxonomy" id="331113"/>
    <lineage>
        <taxon>Bacteria</taxon>
        <taxon>Pseudomonadati</taxon>
        <taxon>Chlamydiota</taxon>
        <taxon>Chlamydiia</taxon>
        <taxon>Parachlamydiales</taxon>
        <taxon>Simkaniaceae</taxon>
        <taxon>Simkania</taxon>
    </lineage>
</organism>
<dbReference type="eggNOG" id="COG1626">
    <property type="taxonomic scope" value="Bacteria"/>
</dbReference>
<dbReference type="InterPro" id="IPR018232">
    <property type="entry name" value="Glyco_hydro_37_CS"/>
</dbReference>
<dbReference type="AlphaFoldDB" id="F8L7Y4"/>
<sequence>MNLENYIQVSGPLFEAVERERLFADAKTFVDAYPLENPQDVLKDYFKEKDRAGFDLIEFVSSHFAFPKEKRHDIPKSSSMTDHISLMWDILQKDMTPPSPYSTLIALPKPHIVPGGRFRECFYWDSYFTALGLAVSGEVESIKDMVENFAYLIDKFGFIPNGNRIYFTSRTQPPYFSFLLTLLLDHVDEEWVLSFMPQLETEYNFWMEGAEALSEPGTASHHVVRLDENTLLNRYYDKLNTPRPEAYLREIELAKENPPKEFFRNMRAVCSSGWDFSSRWFADPKDFQTVEALDIVPIDLNCLLHHLEITLADFANRLNDTAKAKHYQSVAELRKEAIQRIFWNDEEQFYFDYNFKKQKQTKSWSLAAATPLFSRLASLDQAQAVGKHLEDKFLLPGGFTTTLYEGIHQWDKPNGWAPLQWITIKGLQNYGMDLLAKEGAKRWIQLNRDIYTATGKMLEKYNVLESSSAVARGEYTLQEGFGWTNGVALALIDIFDK</sequence>
<dbReference type="OrthoDB" id="106887at2"/>
<reference evidence="3 4" key="2">
    <citation type="journal article" date="2011" name="Mol. Biol. Evol.">
        <title>Unity in variety--the pan-genome of the Chlamydiae.</title>
        <authorList>
            <person name="Collingro A."/>
            <person name="Tischler P."/>
            <person name="Weinmaier T."/>
            <person name="Penz T."/>
            <person name="Heinz E."/>
            <person name="Brunham R.C."/>
            <person name="Read T.D."/>
            <person name="Bavoil P.M."/>
            <person name="Sachse K."/>
            <person name="Kahane S."/>
            <person name="Friedman M.G."/>
            <person name="Rattei T."/>
            <person name="Myers G.S."/>
            <person name="Horn M."/>
        </authorList>
    </citation>
    <scope>NUCLEOTIDE SEQUENCE [LARGE SCALE GENOMIC DNA]</scope>
    <source>
        <strain evidence="4">ATCC VR-1471 / Z</strain>
    </source>
</reference>
<dbReference type="KEGG" id="sng:SNE_A10090"/>
<reference key="1">
    <citation type="journal article" date="2011" name="Mol. Biol. Evol.">
        <title>Unity in variety -- the pan-genome of the Chlamydiae.</title>
        <authorList>
            <person name="Collingro A."/>
            <person name="Tischler P."/>
            <person name="Weinmaier T."/>
            <person name="Penz T."/>
            <person name="Heinz E."/>
            <person name="Brunham R.C."/>
            <person name="Read T.D."/>
            <person name="Bavoil P.M."/>
            <person name="Sachse K."/>
            <person name="Kahane S."/>
            <person name="Friedman M.G."/>
            <person name="Rattei T."/>
            <person name="Myers G.S.A."/>
            <person name="Horn M."/>
        </authorList>
    </citation>
    <scope>NUCLEOTIDE SEQUENCE</scope>
    <source>
        <strain>Z</strain>
    </source>
</reference>
<dbReference type="STRING" id="331113.SNE_A10090"/>
<evidence type="ECO:0000313" key="3">
    <source>
        <dbReference type="EMBL" id="CCB88886.1"/>
    </source>
</evidence>
<keyword evidence="1 3" id="KW-0378">Hydrolase</keyword>
<dbReference type="Gene3D" id="1.50.10.10">
    <property type="match status" value="1"/>
</dbReference>
<dbReference type="PROSITE" id="PS00928">
    <property type="entry name" value="TREHALASE_2"/>
    <property type="match status" value="1"/>
</dbReference>
<evidence type="ECO:0000256" key="2">
    <source>
        <dbReference type="ARBA" id="ARBA00023295"/>
    </source>
</evidence>
<proteinExistence type="predicted"/>
<dbReference type="InterPro" id="IPR001661">
    <property type="entry name" value="Glyco_hydro_37"/>
</dbReference>
<dbReference type="EMBL" id="FR872582">
    <property type="protein sequence ID" value="CCB88886.1"/>
    <property type="molecule type" value="Genomic_DNA"/>
</dbReference>
<dbReference type="HOGENOM" id="CLU_006451_3_1_0"/>
<dbReference type="Proteomes" id="UP000000496">
    <property type="component" value="Chromosome gsn.131"/>
</dbReference>
<dbReference type="InterPro" id="IPR008928">
    <property type="entry name" value="6-hairpin_glycosidase_sf"/>
</dbReference>
<dbReference type="PRINTS" id="PR00744">
    <property type="entry name" value="GLHYDRLASE37"/>
</dbReference>
<dbReference type="Pfam" id="PF01204">
    <property type="entry name" value="Trehalase"/>
    <property type="match status" value="1"/>
</dbReference>
<dbReference type="NCBIfam" id="NF009773">
    <property type="entry name" value="PRK13270.1"/>
    <property type="match status" value="1"/>
</dbReference>
<protein>
    <submittedName>
        <fullName evidence="3">Periplasmic trehalase</fullName>
        <ecNumber evidence="3">3.2.1.28</ecNumber>
    </submittedName>
</protein>
<evidence type="ECO:0000313" key="4">
    <source>
        <dbReference type="Proteomes" id="UP000000496"/>
    </source>
</evidence>
<dbReference type="InterPro" id="IPR012341">
    <property type="entry name" value="6hp_glycosidase-like_sf"/>
</dbReference>
<evidence type="ECO:0000256" key="1">
    <source>
        <dbReference type="ARBA" id="ARBA00022801"/>
    </source>
</evidence>
<dbReference type="GO" id="GO:0004555">
    <property type="term" value="F:alpha,alpha-trehalase activity"/>
    <property type="evidence" value="ECO:0007669"/>
    <property type="project" value="UniProtKB-EC"/>
</dbReference>
<gene>
    <name evidence="3" type="primary">treA</name>
    <name evidence="3" type="ordered locus">SNE_A10090</name>
</gene>
<accession>F8L7Y4</accession>
<dbReference type="PANTHER" id="PTHR23403:SF1">
    <property type="entry name" value="TREHALASE"/>
    <property type="match status" value="1"/>
</dbReference>
<name>F8L7Y4_SIMNZ</name>
<keyword evidence="4" id="KW-1185">Reference proteome</keyword>
<dbReference type="RefSeq" id="WP_013943353.1">
    <property type="nucleotide sequence ID" value="NC_015713.1"/>
</dbReference>
<dbReference type="SUPFAM" id="SSF48208">
    <property type="entry name" value="Six-hairpin glycosidases"/>
    <property type="match status" value="1"/>
</dbReference>
<dbReference type="GO" id="GO:0005993">
    <property type="term" value="P:trehalose catabolic process"/>
    <property type="evidence" value="ECO:0007669"/>
    <property type="project" value="TreeGrafter"/>
</dbReference>